<feature type="region of interest" description="Disordered" evidence="1">
    <location>
        <begin position="1"/>
        <end position="21"/>
    </location>
</feature>
<sequence>HAAQLTEAANNQRHRLKDAADPETARITHWDVAAAMDRGDRPVIGRDHEAEDGYVYLDPCNLHADQETNGAERRIEELDRAQRSNEGIFTPLPERWLAQESAILNRPA</sequence>
<proteinExistence type="predicted"/>
<evidence type="ECO:0000313" key="2">
    <source>
        <dbReference type="EMBL" id="KKB86857.1"/>
    </source>
</evidence>
<dbReference type="EMBL" id="LAJF01000007">
    <property type="protein sequence ID" value="KKB86857.1"/>
    <property type="molecule type" value="Genomic_DNA"/>
</dbReference>
<gene>
    <name evidence="2" type="ORF">VW29_00030</name>
</gene>
<keyword evidence="3" id="KW-1185">Reference proteome</keyword>
<evidence type="ECO:0000313" key="3">
    <source>
        <dbReference type="Proteomes" id="UP000033608"/>
    </source>
</evidence>
<reference evidence="2 3" key="1">
    <citation type="submission" date="2015-03" db="EMBL/GenBank/DDBJ databases">
        <authorList>
            <person name="Hassan Y.I."/>
            <person name="Lepp D."/>
            <person name="Zhou T."/>
        </authorList>
    </citation>
    <scope>NUCLEOTIDE SEQUENCE [LARGE SCALE GENOMIC DNA]</scope>
    <source>
        <strain evidence="2 3">DSM 17137</strain>
    </source>
</reference>
<protein>
    <submittedName>
        <fullName evidence="2">Uncharacterized protein</fullName>
    </submittedName>
</protein>
<comment type="caution">
    <text evidence="2">The sequence shown here is derived from an EMBL/GenBank/DDBJ whole genome shotgun (WGS) entry which is preliminary data.</text>
</comment>
<organism evidence="2 3">
    <name type="scientific">Devosia limi DSM 17137</name>
    <dbReference type="NCBI Taxonomy" id="1121477"/>
    <lineage>
        <taxon>Bacteria</taxon>
        <taxon>Pseudomonadati</taxon>
        <taxon>Pseudomonadota</taxon>
        <taxon>Alphaproteobacteria</taxon>
        <taxon>Hyphomicrobiales</taxon>
        <taxon>Devosiaceae</taxon>
        <taxon>Devosia</taxon>
    </lineage>
</organism>
<dbReference type="Proteomes" id="UP000033608">
    <property type="component" value="Unassembled WGS sequence"/>
</dbReference>
<evidence type="ECO:0000256" key="1">
    <source>
        <dbReference type="SAM" id="MobiDB-lite"/>
    </source>
</evidence>
<feature type="non-terminal residue" evidence="2">
    <location>
        <position position="1"/>
    </location>
</feature>
<name>A0A0F5LYW9_9HYPH</name>
<dbReference type="AlphaFoldDB" id="A0A0F5LYW9"/>
<dbReference type="PATRIC" id="fig|1121477.3.peg.3159"/>
<accession>A0A0F5LYW9</accession>